<organism evidence="1 2">
    <name type="scientific">Acinetobacter junii CIP 107470 = MTCC 11364</name>
    <dbReference type="NCBI Taxonomy" id="1217666"/>
    <lineage>
        <taxon>Bacteria</taxon>
        <taxon>Pseudomonadati</taxon>
        <taxon>Pseudomonadota</taxon>
        <taxon>Gammaproteobacteria</taxon>
        <taxon>Moraxellales</taxon>
        <taxon>Moraxellaceae</taxon>
        <taxon>Acinetobacter</taxon>
    </lineage>
</organism>
<dbReference type="GO" id="GO:0008168">
    <property type="term" value="F:methyltransferase activity"/>
    <property type="evidence" value="ECO:0007669"/>
    <property type="project" value="UniProtKB-KW"/>
</dbReference>
<comment type="caution">
    <text evidence="1">The sequence shown here is derived from an EMBL/GenBank/DDBJ whole genome shotgun (WGS) entry which is preliminary data.</text>
</comment>
<gene>
    <name evidence="1" type="ORF">L292_1751</name>
</gene>
<dbReference type="PATRIC" id="fig|1330047.3.peg.3366"/>
<sequence length="63" mass="7659">MFAPKFSFEQEQQFFLEIQQSIENNSFDRLILSQYKGEMTDLEKMNFRIIELQNQSMLSCLYH</sequence>
<reference evidence="1 2" key="1">
    <citation type="submission" date="2013-05" db="EMBL/GenBank/DDBJ databases">
        <title>Genome assembly of Acinetobacter junii MTCC 11364.</title>
        <authorList>
            <person name="Khatri I."/>
            <person name="Singh N.K."/>
            <person name="Subramanian S."/>
            <person name="Mayilraj S."/>
        </authorList>
    </citation>
    <scope>NUCLEOTIDE SEQUENCE [LARGE SCALE GENOMIC DNA]</scope>
    <source>
        <strain evidence="1 2">MTCC 11364</strain>
    </source>
</reference>
<dbReference type="Proteomes" id="UP000018420">
    <property type="component" value="Unassembled WGS sequence"/>
</dbReference>
<evidence type="ECO:0000313" key="1">
    <source>
        <dbReference type="EMBL" id="EPR80191.1"/>
    </source>
</evidence>
<proteinExistence type="predicted"/>
<evidence type="ECO:0000313" key="2">
    <source>
        <dbReference type="Proteomes" id="UP000018420"/>
    </source>
</evidence>
<dbReference type="EMBL" id="ASYZ01000233">
    <property type="protein sequence ID" value="EPR80191.1"/>
    <property type="molecule type" value="Genomic_DNA"/>
</dbReference>
<name>S7WB77_ACIJU</name>
<accession>S7WB77</accession>
<dbReference type="GO" id="GO:0032259">
    <property type="term" value="P:methylation"/>
    <property type="evidence" value="ECO:0007669"/>
    <property type="project" value="UniProtKB-KW"/>
</dbReference>
<keyword evidence="1" id="KW-0489">Methyltransferase</keyword>
<keyword evidence="1" id="KW-0808">Transferase</keyword>
<protein>
    <submittedName>
        <fullName evidence="1">Methyltransferase</fullName>
    </submittedName>
</protein>
<dbReference type="AlphaFoldDB" id="S7WB77"/>